<dbReference type="InterPro" id="IPR025648">
    <property type="entry name" value="DUF4358"/>
</dbReference>
<keyword evidence="1" id="KW-0732">Signal</keyword>
<evidence type="ECO:0000256" key="1">
    <source>
        <dbReference type="SAM" id="SignalP"/>
    </source>
</evidence>
<keyword evidence="3" id="KW-1185">Reference proteome</keyword>
<evidence type="ECO:0000313" key="2">
    <source>
        <dbReference type="EMBL" id="GKX31275.1"/>
    </source>
</evidence>
<gene>
    <name evidence="2" type="ORF">SH1V18_37550</name>
</gene>
<evidence type="ECO:0000313" key="3">
    <source>
        <dbReference type="Proteomes" id="UP001144256"/>
    </source>
</evidence>
<protein>
    <recommendedName>
        <fullName evidence="4">DUF4358 domain-containing protein</fullName>
    </recommendedName>
</protein>
<dbReference type="AlphaFoldDB" id="A0A9W6DG58"/>
<name>A0A9W6DG58_9FIRM</name>
<reference evidence="2" key="1">
    <citation type="submission" date="2022-06" db="EMBL/GenBank/DDBJ databases">
        <title>Vallitalea longa sp. nov., an anaerobic bacterium isolated from marine sediment.</title>
        <authorList>
            <person name="Hirano S."/>
            <person name="Terahara T."/>
            <person name="Mori K."/>
            <person name="Hamada M."/>
            <person name="Matsumoto R."/>
            <person name="Kobayashi T."/>
        </authorList>
    </citation>
    <scope>NUCLEOTIDE SEQUENCE</scope>
    <source>
        <strain evidence="2">SH18-1</strain>
    </source>
</reference>
<dbReference type="PROSITE" id="PS51257">
    <property type="entry name" value="PROKAR_LIPOPROTEIN"/>
    <property type="match status" value="1"/>
</dbReference>
<feature type="signal peptide" evidence="1">
    <location>
        <begin position="1"/>
        <end position="19"/>
    </location>
</feature>
<dbReference type="EMBL" id="BRLB01000015">
    <property type="protein sequence ID" value="GKX31275.1"/>
    <property type="molecule type" value="Genomic_DNA"/>
</dbReference>
<dbReference type="Pfam" id="PF14270">
    <property type="entry name" value="DUF4358"/>
    <property type="match status" value="1"/>
</dbReference>
<proteinExistence type="predicted"/>
<sequence>MKKNYCILFAIIISLFAFVGCKNDDKEVTLDISDLATNLNEKIEFVDDLTKIDDSSIQTIYQIDYAVASEVYVSSGATAEEIAVFELEDKEDADKAYKACEERIETQKEAFETYIPEEMEKLDNAVIKKVGKYVIVCIADNNTAEDVISTYVD</sequence>
<feature type="chain" id="PRO_5040828785" description="DUF4358 domain-containing protein" evidence="1">
    <location>
        <begin position="20"/>
        <end position="153"/>
    </location>
</feature>
<evidence type="ECO:0008006" key="4">
    <source>
        <dbReference type="Google" id="ProtNLM"/>
    </source>
</evidence>
<accession>A0A9W6DG58</accession>
<dbReference type="RefSeq" id="WP_281818166.1">
    <property type="nucleotide sequence ID" value="NZ_BRLB01000015.1"/>
</dbReference>
<comment type="caution">
    <text evidence="2">The sequence shown here is derived from an EMBL/GenBank/DDBJ whole genome shotgun (WGS) entry which is preliminary data.</text>
</comment>
<organism evidence="2 3">
    <name type="scientific">Vallitalea longa</name>
    <dbReference type="NCBI Taxonomy" id="2936439"/>
    <lineage>
        <taxon>Bacteria</taxon>
        <taxon>Bacillati</taxon>
        <taxon>Bacillota</taxon>
        <taxon>Clostridia</taxon>
        <taxon>Lachnospirales</taxon>
        <taxon>Vallitaleaceae</taxon>
        <taxon>Vallitalea</taxon>
    </lineage>
</organism>
<dbReference type="Proteomes" id="UP001144256">
    <property type="component" value="Unassembled WGS sequence"/>
</dbReference>